<sequence>MASQPSVLPILDHIVILVSYQTLEELPKLLEESLTVIEGGSHADGRTLNQLIIFPDGVYVELIAFQEDLDPERRKEHRWGSLAEGGIIDWAYTLTDADDFTAIQRRVAEANAETGVTYQDPIPGGRLRPDGVELKWAVSSAQDASLKSLWPGTAPFWCLDRTPRHLRVPYRDEATGGAPAYTTHPSGATGVSRVSVSVPEEEFSLADKIYEGVHGPPVESGPAKKVWPWAVHAGSSEGRQQVTLSAAAAGQERRITITLVGKPDSPSSIQVLPGLTFDFDIE</sequence>
<keyword evidence="3" id="KW-1185">Reference proteome</keyword>
<feature type="domain" description="Glyoxalase-like" evidence="1">
    <location>
        <begin position="11"/>
        <end position="202"/>
    </location>
</feature>
<dbReference type="EMBL" id="ONZQ02000018">
    <property type="protein sequence ID" value="SPO07023.1"/>
    <property type="molecule type" value="Genomic_DNA"/>
</dbReference>
<dbReference type="PANTHER" id="PTHR40265:SF1">
    <property type="entry name" value="GLYOXALASE-LIKE DOMAIN-CONTAINING PROTEIN"/>
    <property type="match status" value="1"/>
</dbReference>
<dbReference type="InterPro" id="IPR025870">
    <property type="entry name" value="Glyoxalase-like_dom"/>
</dbReference>
<protein>
    <recommendedName>
        <fullName evidence="1">Glyoxalase-like domain-containing protein</fullName>
    </recommendedName>
</protein>
<dbReference type="AlphaFoldDB" id="A0AAE8N813"/>
<accession>A0AAE8N813</accession>
<evidence type="ECO:0000259" key="1">
    <source>
        <dbReference type="Pfam" id="PF13468"/>
    </source>
</evidence>
<dbReference type="InterPro" id="IPR029068">
    <property type="entry name" value="Glyas_Bleomycin-R_OHBP_Dase"/>
</dbReference>
<dbReference type="Gene3D" id="3.10.180.10">
    <property type="entry name" value="2,3-Dihydroxybiphenyl 1,2-Dioxygenase, domain 1"/>
    <property type="match status" value="1"/>
</dbReference>
<dbReference type="PANTHER" id="PTHR40265">
    <property type="entry name" value="BLL2707 PROTEIN"/>
    <property type="match status" value="1"/>
</dbReference>
<dbReference type="Proteomes" id="UP001187682">
    <property type="component" value="Unassembled WGS sequence"/>
</dbReference>
<gene>
    <name evidence="2" type="ORF">DNG_09717</name>
</gene>
<dbReference type="Pfam" id="PF13468">
    <property type="entry name" value="Glyoxalase_3"/>
    <property type="match status" value="1"/>
</dbReference>
<reference evidence="2" key="1">
    <citation type="submission" date="2018-03" db="EMBL/GenBank/DDBJ databases">
        <authorList>
            <person name="Guldener U."/>
        </authorList>
    </citation>
    <scope>NUCLEOTIDE SEQUENCE</scope>
</reference>
<evidence type="ECO:0000313" key="2">
    <source>
        <dbReference type="EMBL" id="SPO07023.1"/>
    </source>
</evidence>
<organism evidence="2 3">
    <name type="scientific">Cephalotrichum gorgonifer</name>
    <dbReference type="NCBI Taxonomy" id="2041049"/>
    <lineage>
        <taxon>Eukaryota</taxon>
        <taxon>Fungi</taxon>
        <taxon>Dikarya</taxon>
        <taxon>Ascomycota</taxon>
        <taxon>Pezizomycotina</taxon>
        <taxon>Sordariomycetes</taxon>
        <taxon>Hypocreomycetidae</taxon>
        <taxon>Microascales</taxon>
        <taxon>Microascaceae</taxon>
        <taxon>Cephalotrichum</taxon>
    </lineage>
</organism>
<name>A0AAE8N813_9PEZI</name>
<comment type="caution">
    <text evidence="2">The sequence shown here is derived from an EMBL/GenBank/DDBJ whole genome shotgun (WGS) entry which is preliminary data.</text>
</comment>
<proteinExistence type="predicted"/>
<evidence type="ECO:0000313" key="3">
    <source>
        <dbReference type="Proteomes" id="UP001187682"/>
    </source>
</evidence>